<dbReference type="InterPro" id="IPR018649">
    <property type="entry name" value="SHOCT"/>
</dbReference>
<evidence type="ECO:0000313" key="3">
    <source>
        <dbReference type="EMBL" id="SFH72124.1"/>
    </source>
</evidence>
<keyword evidence="1" id="KW-0812">Transmembrane</keyword>
<organism evidence="3 4">
    <name type="scientific">Pisciglobus halotolerans</name>
    <dbReference type="NCBI Taxonomy" id="745365"/>
    <lineage>
        <taxon>Bacteria</taxon>
        <taxon>Bacillati</taxon>
        <taxon>Bacillota</taxon>
        <taxon>Bacilli</taxon>
        <taxon>Lactobacillales</taxon>
        <taxon>Carnobacteriaceae</taxon>
    </lineage>
</organism>
<dbReference type="Pfam" id="PF09851">
    <property type="entry name" value="SHOCT"/>
    <property type="match status" value="1"/>
</dbReference>
<dbReference type="Proteomes" id="UP000198668">
    <property type="component" value="Unassembled WGS sequence"/>
</dbReference>
<keyword evidence="1" id="KW-0472">Membrane</keyword>
<sequence>MHHSFQNFCGNLFTQHGSMGNPMSHSFMSGHFFNWSIFLMISLVIFLVIRHRNKQPASKETALASLDRQFANGEISKEEYLERKNLIKD</sequence>
<keyword evidence="4" id="KW-1185">Reference proteome</keyword>
<evidence type="ECO:0000313" key="4">
    <source>
        <dbReference type="Proteomes" id="UP000198668"/>
    </source>
</evidence>
<dbReference type="AlphaFoldDB" id="A0A1I3CC43"/>
<accession>A0A1I3CC43</accession>
<proteinExistence type="predicted"/>
<evidence type="ECO:0000256" key="1">
    <source>
        <dbReference type="SAM" id="Phobius"/>
    </source>
</evidence>
<reference evidence="3 4" key="1">
    <citation type="submission" date="2016-10" db="EMBL/GenBank/DDBJ databases">
        <authorList>
            <person name="de Groot N.N."/>
        </authorList>
    </citation>
    <scope>NUCLEOTIDE SEQUENCE [LARGE SCALE GENOMIC DNA]</scope>
    <source>
        <strain evidence="3 4">DSM 27630</strain>
    </source>
</reference>
<dbReference type="RefSeq" id="WP_047392265.1">
    <property type="nucleotide sequence ID" value="NZ_FOQE01000016.1"/>
</dbReference>
<name>A0A1I3CC43_9LACT</name>
<feature type="transmembrane region" description="Helical" evidence="1">
    <location>
        <begin position="32"/>
        <end position="49"/>
    </location>
</feature>
<gene>
    <name evidence="3" type="ORF">SAMN04489868_11627</name>
</gene>
<evidence type="ECO:0000259" key="2">
    <source>
        <dbReference type="Pfam" id="PF09851"/>
    </source>
</evidence>
<feature type="domain" description="SHOCT" evidence="2">
    <location>
        <begin position="61"/>
        <end position="85"/>
    </location>
</feature>
<dbReference type="EMBL" id="FOQE01000016">
    <property type="protein sequence ID" value="SFH72124.1"/>
    <property type="molecule type" value="Genomic_DNA"/>
</dbReference>
<protein>
    <submittedName>
        <fullName evidence="3">Uncharacterized membrane protein</fullName>
    </submittedName>
</protein>
<keyword evidence="1" id="KW-1133">Transmembrane helix</keyword>